<dbReference type="Pfam" id="PF00612">
    <property type="entry name" value="IQ"/>
    <property type="match status" value="2"/>
</dbReference>
<organism evidence="6 7">
    <name type="scientific">Populus euphratica</name>
    <name type="common">Euphrates poplar</name>
    <dbReference type="NCBI Taxonomy" id="75702"/>
    <lineage>
        <taxon>Eukaryota</taxon>
        <taxon>Viridiplantae</taxon>
        <taxon>Streptophyta</taxon>
        <taxon>Embryophyta</taxon>
        <taxon>Tracheophyta</taxon>
        <taxon>Spermatophyta</taxon>
        <taxon>Magnoliopsida</taxon>
        <taxon>eudicotyledons</taxon>
        <taxon>Gunneridae</taxon>
        <taxon>Pentapetalae</taxon>
        <taxon>rosids</taxon>
        <taxon>fabids</taxon>
        <taxon>Malpighiales</taxon>
        <taxon>Salicaceae</taxon>
        <taxon>Saliceae</taxon>
        <taxon>Populus</taxon>
    </lineage>
</organism>
<feature type="region of interest" description="Disordered" evidence="4">
    <location>
        <begin position="305"/>
        <end position="336"/>
    </location>
</feature>
<evidence type="ECO:0000256" key="3">
    <source>
        <dbReference type="ARBA" id="ARBA00024378"/>
    </source>
</evidence>
<dbReference type="InterPro" id="IPR025064">
    <property type="entry name" value="DUF4005"/>
</dbReference>
<dbReference type="GeneID" id="105141616"/>
<dbReference type="Gene3D" id="1.20.5.190">
    <property type="match status" value="1"/>
</dbReference>
<comment type="similarity">
    <text evidence="2">Belongs to the IQD family.</text>
</comment>
<evidence type="ECO:0000313" key="6">
    <source>
        <dbReference type="Proteomes" id="UP000694918"/>
    </source>
</evidence>
<evidence type="ECO:0000259" key="5">
    <source>
        <dbReference type="Pfam" id="PF13178"/>
    </source>
</evidence>
<dbReference type="SMART" id="SM00015">
    <property type="entry name" value="IQ"/>
    <property type="match status" value="2"/>
</dbReference>
<sequence length="1005" mass="109831">MGRKSPAKWIKTVLFGKKSSKSFIVKGRERPANEKETLVAVRAVEADVTSVPPVVMQTTTPTSTNIIERMLEPESRETTELSHDGGVLSTGNQDANYSQVHALDDAPLSAEKIRLDEAATMAQAAFKGYLARRAYRALKGIIRLQALIRGHLVRRQAVATLCCVLGVVKLQALVRGRMVRNSDIGNEVHKICSLVKPPKGTLADSNGAVIQTAKLSSNAFVRKLLASSPTVMPLQLPYDSAEPNSVANWLECWTASRFWKPIPQAKKIPYSKTQRKHSNGQIVEAETGRPKRSVRRVPAANLDSTLVQATSEFEKPKRNQRKVSSHPADSMQESPQIELEKVKRNLRKVNNLVVENSAHSEVEIEKPKQTLEKVSGTSGDNVLSSSNSAEKMKKETTITTPAVLDVVKNEPNLMSTLPDAETAEEPLEMIKAVESSHEDQAIVESKASVDTGGKGENTPQLNGQSKHKNDPTINENHKTAKKASVAVKPERAENGTQSSPTLPSYMAATESAKAKLRAQGSPRFSQDGVEKNNVTRRHSLPSSTNSKISSESPRTQRAVHGSGKGGNKSDRSLLSSRDGNGKMFLMNSSLQSVVYDKGTGVASFFHVTWFYVRAELSASKNERFCKSICGSLMGLFLQLLASSPTVMPLQLPYDSAEPNSVANWLECWTASRFWKPIPQAKKIPYSKTQRKHSNGQIVEAETGRPKRSVRRVPAANLDSTLVQATSEFEKPKRNQRKVSSHPADSMQESPQIELEKVKRNLRKVNNLVVENSAHSEVEIEKPKQTLEKVSGTSGDNVLSSSNSAEKMKKETTITTPAVLDVVKNEPNLMSTLPDAETAEEPLEMIKAVESSHEDQAIVESKASVDTGGKGENTPQLNGQSKHKNDPTINENHKTAKKASVAVKPERAENGTQSSPTLPSYMAATESAKAKLRAQGSPRFSQDGVEKNNVTRRHSLPSSTNSKISSESPRTQRAVHGSGKGGNKSDRSLLSSRDGNVKGTQPEWRR</sequence>
<feature type="domain" description="DUF4005" evidence="5">
    <location>
        <begin position="458"/>
        <end position="569"/>
    </location>
</feature>
<dbReference type="PANTHER" id="PTHR32295:SF281">
    <property type="entry name" value="PROTEIN IQ-DOMAIN 31"/>
    <property type="match status" value="1"/>
</dbReference>
<proteinExistence type="inferred from homology"/>
<keyword evidence="1" id="KW-0112">Calmodulin-binding</keyword>
<feature type="compositionally biased region" description="Basic and acidic residues" evidence="4">
    <location>
        <begin position="882"/>
        <end position="893"/>
    </location>
</feature>
<feature type="compositionally biased region" description="Basic and acidic residues" evidence="4">
    <location>
        <begin position="359"/>
        <end position="371"/>
    </location>
</feature>
<feature type="region of interest" description="Disordered" evidence="4">
    <location>
        <begin position="685"/>
        <end position="707"/>
    </location>
</feature>
<dbReference type="GO" id="GO:0005516">
    <property type="term" value="F:calmodulin binding"/>
    <property type="evidence" value="ECO:0007669"/>
    <property type="project" value="UniProtKB-KW"/>
</dbReference>
<protein>
    <submittedName>
        <fullName evidence="7">Protein IQ-DOMAIN 31-like</fullName>
    </submittedName>
</protein>
<feature type="region of interest" description="Disordered" evidence="4">
    <location>
        <begin position="446"/>
        <end position="576"/>
    </location>
</feature>
<feature type="compositionally biased region" description="Polar residues" evidence="4">
    <location>
        <begin position="375"/>
        <end position="389"/>
    </location>
</feature>
<keyword evidence="6" id="KW-1185">Reference proteome</keyword>
<dbReference type="PANTHER" id="PTHR32295">
    <property type="entry name" value="IQ-DOMAIN 5-RELATED"/>
    <property type="match status" value="1"/>
</dbReference>
<feature type="compositionally biased region" description="Polar residues" evidence="4">
    <location>
        <begin position="955"/>
        <end position="970"/>
    </location>
</feature>
<feature type="region of interest" description="Disordered" evidence="4">
    <location>
        <begin position="774"/>
        <end position="810"/>
    </location>
</feature>
<dbReference type="InterPro" id="IPR000048">
    <property type="entry name" value="IQ_motif_EF-hand-BS"/>
</dbReference>
<dbReference type="RefSeq" id="XP_011047187.1">
    <property type="nucleotide sequence ID" value="XM_011048885.1"/>
</dbReference>
<accession>A0AAJ6Y991</accession>
<dbReference type="Proteomes" id="UP000694918">
    <property type="component" value="Unplaced"/>
</dbReference>
<reference evidence="7" key="1">
    <citation type="submission" date="2025-08" db="UniProtKB">
        <authorList>
            <consortium name="RefSeq"/>
        </authorList>
    </citation>
    <scope>IDENTIFICATION</scope>
</reference>
<feature type="compositionally biased region" description="Basic and acidic residues" evidence="4">
    <location>
        <begin position="774"/>
        <end position="786"/>
    </location>
</feature>
<feature type="region of interest" description="Disordered" evidence="4">
    <location>
        <begin position="359"/>
        <end position="395"/>
    </location>
</feature>
<dbReference type="PROSITE" id="PS50096">
    <property type="entry name" value="IQ"/>
    <property type="match status" value="2"/>
</dbReference>
<name>A0AAJ6Y991_POPEU</name>
<dbReference type="CDD" id="cd23767">
    <property type="entry name" value="IQCD"/>
    <property type="match status" value="1"/>
</dbReference>
<feature type="region of interest" description="Disordered" evidence="4">
    <location>
        <begin position="271"/>
        <end position="292"/>
    </location>
</feature>
<feature type="region of interest" description="Disordered" evidence="4">
    <location>
        <begin position="720"/>
        <end position="751"/>
    </location>
</feature>
<feature type="compositionally biased region" description="Polar residues" evidence="4">
    <location>
        <begin position="540"/>
        <end position="555"/>
    </location>
</feature>
<evidence type="ECO:0000256" key="4">
    <source>
        <dbReference type="SAM" id="MobiDB-lite"/>
    </source>
</evidence>
<dbReference type="Pfam" id="PF13178">
    <property type="entry name" value="DUF4005"/>
    <property type="match status" value="2"/>
</dbReference>
<comment type="subunit">
    <text evidence="3">Binds to multiple calmodulin (CaM) in the presence of Ca(2+) and CaM-like proteins.</text>
</comment>
<dbReference type="KEGG" id="peu:105141616"/>
<evidence type="ECO:0000256" key="2">
    <source>
        <dbReference type="ARBA" id="ARBA00024341"/>
    </source>
</evidence>
<feature type="domain" description="DUF4005" evidence="5">
    <location>
        <begin position="873"/>
        <end position="984"/>
    </location>
</feature>
<feature type="compositionally biased region" description="Polar residues" evidence="4">
    <location>
        <begin position="790"/>
        <end position="804"/>
    </location>
</feature>
<feature type="region of interest" description="Disordered" evidence="4">
    <location>
        <begin position="861"/>
        <end position="1005"/>
    </location>
</feature>
<feature type="compositionally biased region" description="Basic and acidic residues" evidence="4">
    <location>
        <begin position="467"/>
        <end position="478"/>
    </location>
</feature>
<dbReference type="AlphaFoldDB" id="A0AAJ6Y991"/>
<gene>
    <name evidence="7" type="primary">LOC105141616</name>
</gene>
<evidence type="ECO:0000256" key="1">
    <source>
        <dbReference type="ARBA" id="ARBA00022860"/>
    </source>
</evidence>
<evidence type="ECO:0000313" key="7">
    <source>
        <dbReference type="RefSeq" id="XP_011047187.1"/>
    </source>
</evidence>